<dbReference type="SUPFAM" id="SSF46565">
    <property type="entry name" value="Chaperone J-domain"/>
    <property type="match status" value="1"/>
</dbReference>
<dbReference type="PROSITE" id="PS00636">
    <property type="entry name" value="DNAJ_1"/>
    <property type="match status" value="1"/>
</dbReference>
<dbReference type="InParanoid" id="A0A3Q7IYU9"/>
<feature type="compositionally biased region" description="Polar residues" evidence="1">
    <location>
        <begin position="204"/>
        <end position="217"/>
    </location>
</feature>
<evidence type="ECO:0000313" key="4">
    <source>
        <dbReference type="Proteomes" id="UP000004994"/>
    </source>
</evidence>
<dbReference type="PRINTS" id="PR00625">
    <property type="entry name" value="JDOMAIN"/>
</dbReference>
<dbReference type="InterPro" id="IPR011990">
    <property type="entry name" value="TPR-like_helical_dom_sf"/>
</dbReference>
<dbReference type="EnsemblPlants" id="Solyc11g065260.2.1">
    <property type="protein sequence ID" value="Solyc11g065260.2.1"/>
    <property type="gene ID" value="Solyc11g065260.2"/>
</dbReference>
<feature type="domain" description="J" evidence="2">
    <location>
        <begin position="727"/>
        <end position="812"/>
    </location>
</feature>
<feature type="compositionally biased region" description="Polar residues" evidence="1">
    <location>
        <begin position="11"/>
        <end position="23"/>
    </location>
</feature>
<feature type="compositionally biased region" description="Polar residues" evidence="1">
    <location>
        <begin position="224"/>
        <end position="235"/>
    </location>
</feature>
<dbReference type="Gene3D" id="1.10.287.110">
    <property type="entry name" value="DnaJ domain"/>
    <property type="match status" value="1"/>
</dbReference>
<dbReference type="Pfam" id="PF00226">
    <property type="entry name" value="DnaJ"/>
    <property type="match status" value="1"/>
</dbReference>
<dbReference type="FunCoup" id="A0A3Q7IYU9">
    <property type="interactions" value="1484"/>
</dbReference>
<name>A0A3Q7IYU9_SOLLC</name>
<dbReference type="InterPro" id="IPR036869">
    <property type="entry name" value="J_dom_sf"/>
</dbReference>
<dbReference type="PANTHER" id="PTHR45181:SF4">
    <property type="entry name" value="HEAT SHOCK PROTEIN DNAJ WITH TETRATRICOPEPTIDE REPEAT-CONTAINING PROTEIN"/>
    <property type="match status" value="1"/>
</dbReference>
<reference evidence="3" key="1">
    <citation type="journal article" date="2012" name="Nature">
        <title>The tomato genome sequence provides insights into fleshy fruit evolution.</title>
        <authorList>
            <consortium name="Tomato Genome Consortium"/>
        </authorList>
    </citation>
    <scope>NUCLEOTIDE SEQUENCE [LARGE SCALE GENOMIC DNA]</scope>
    <source>
        <strain evidence="3">cv. Heinz 1706</strain>
    </source>
</reference>
<dbReference type="STRING" id="4081.A0A3Q7IYU9"/>
<dbReference type="InterPro" id="IPR019734">
    <property type="entry name" value="TPR_rpt"/>
</dbReference>
<feature type="region of interest" description="Disordered" evidence="1">
    <location>
        <begin position="69"/>
        <end position="95"/>
    </location>
</feature>
<dbReference type="SMART" id="SM00028">
    <property type="entry name" value="TPR"/>
    <property type="match status" value="7"/>
</dbReference>
<dbReference type="Gene3D" id="1.25.40.10">
    <property type="entry name" value="Tetratricopeptide repeat domain"/>
    <property type="match status" value="3"/>
</dbReference>
<dbReference type="SUPFAM" id="SSF48452">
    <property type="entry name" value="TPR-like"/>
    <property type="match status" value="2"/>
</dbReference>
<evidence type="ECO:0000313" key="3">
    <source>
        <dbReference type="EnsemblPlants" id="Solyc11g065260.2.1"/>
    </source>
</evidence>
<sequence length="965" mass="107493">MDTSPYRETPADNTLSRGTSVASDESFVLNENYGSSDTRPAVSNDGTDEDLIDATVRMNLNENDVTCSETQEVESRHSSHHGVDMDGPSEESISISGAETESFKSATDHLDYSTDSFVTAADTEVTSKSTIERQDSDGGSQFNVASNFEEACQGSFIFAASSVAQNQVATATRQQKKKNRTKLIIDSCSSTTKLSYSSPGQFFQVSGSSPLPSPTQSKKGDIPTMTSHSQGNNEQSRVKEVNHETVAASMAAQEACEKWRLRGNQAYANGNLSKAEECYTQGLNCVSESDASKSSLRALMLCHSNRAATRMSLGRMREALEDCLKAAALDPNFFRVQVRAANCYLALGEVENASKFFMTCLQHGPEACADRKILVEASEGLEKAQRVSECMKQCVELLQRRKQSDAELALGVVCEALTISTYSEKLLELKADALLMLRRYEEMIQLCEKTLELAKSNAPPYNFGYQSSELDSAITERSASSGLWCISKIVKSYFYLGKLEEADNFLKNQEKSMRLMESSELENLEAVVPLAGTIRELLRFKAAGNAAFQSGKHAEAVEHYTAAVSCNFESRPFTAICFCNRAAAYRAMGQISDAIADCSLAIALDGNYAKGWNYQACTVNLGDLVIPNHEQGPTPIKELGVLVHNLEMAVKISKALSRRASLFEMIRDYGQAASDLQRLVSLLTRHMENKVGGSGSHNKVISVNEIRQTQQKLSAMEEEDRKEIPLNFYLILGVDPSVGASEIRKAYRKAALKHHPDKAGQSLARNDNVDDGLWKEIAEEVHKDADRLFKMIGEAYAVLSDSTKRKTYENSTPFRFENIWLRVDGFGDKVVDWWSSYDVEGGHSFRLAKKLKLLKKDIGCGVKRFGMKEEALWRGLIADRYGELEGGWRTNEITMPFECDRSRYDLEEEMRNNQSRGNESSTFRTHTDFNNYPFERSGSRGQWEDVWRAYKSTQSRESDRNRANW</sequence>
<organism evidence="3">
    <name type="scientific">Solanum lycopersicum</name>
    <name type="common">Tomato</name>
    <name type="synonym">Lycopersicon esculentum</name>
    <dbReference type="NCBI Taxonomy" id="4081"/>
    <lineage>
        <taxon>Eukaryota</taxon>
        <taxon>Viridiplantae</taxon>
        <taxon>Streptophyta</taxon>
        <taxon>Embryophyta</taxon>
        <taxon>Tracheophyta</taxon>
        <taxon>Spermatophyta</taxon>
        <taxon>Magnoliopsida</taxon>
        <taxon>eudicotyledons</taxon>
        <taxon>Gunneridae</taxon>
        <taxon>Pentapetalae</taxon>
        <taxon>asterids</taxon>
        <taxon>lamiids</taxon>
        <taxon>Solanales</taxon>
        <taxon>Solanaceae</taxon>
        <taxon>Solanoideae</taxon>
        <taxon>Solaneae</taxon>
        <taxon>Solanum</taxon>
        <taxon>Solanum subgen. Lycopersicon</taxon>
    </lineage>
</organism>
<dbReference type="InterPro" id="IPR001623">
    <property type="entry name" value="DnaJ_domain"/>
</dbReference>
<evidence type="ECO:0000256" key="1">
    <source>
        <dbReference type="SAM" id="MobiDB-lite"/>
    </source>
</evidence>
<evidence type="ECO:0000259" key="2">
    <source>
        <dbReference type="PROSITE" id="PS50076"/>
    </source>
</evidence>
<feature type="compositionally biased region" description="Basic and acidic residues" evidence="1">
    <location>
        <begin position="73"/>
        <end position="84"/>
    </location>
</feature>
<protein>
    <recommendedName>
        <fullName evidence="2">J domain-containing protein</fullName>
    </recommendedName>
</protein>
<dbReference type="SMART" id="SM00271">
    <property type="entry name" value="DnaJ"/>
    <property type="match status" value="1"/>
</dbReference>
<dbReference type="AlphaFoldDB" id="A0A3Q7IYU9"/>
<dbReference type="InterPro" id="IPR018253">
    <property type="entry name" value="DnaJ_domain_CS"/>
</dbReference>
<dbReference type="OMA" id="KLHNGLW"/>
<accession>A0A3Q7IYU9</accession>
<feature type="region of interest" description="Disordered" evidence="1">
    <location>
        <begin position="1"/>
        <end position="50"/>
    </location>
</feature>
<proteinExistence type="predicted"/>
<dbReference type="Pfam" id="PF13181">
    <property type="entry name" value="TPR_8"/>
    <property type="match status" value="1"/>
</dbReference>
<reference evidence="3" key="2">
    <citation type="submission" date="2019-01" db="UniProtKB">
        <authorList>
            <consortium name="EnsemblPlants"/>
        </authorList>
    </citation>
    <scope>IDENTIFICATION</scope>
    <source>
        <strain evidence="3">cv. Heinz 1706</strain>
    </source>
</reference>
<dbReference type="Proteomes" id="UP000004994">
    <property type="component" value="Chromosome 11"/>
</dbReference>
<dbReference type="GO" id="GO:0009507">
    <property type="term" value="C:chloroplast"/>
    <property type="evidence" value="ECO:0007669"/>
    <property type="project" value="EnsemblPlants"/>
</dbReference>
<keyword evidence="4" id="KW-1185">Reference proteome</keyword>
<dbReference type="PANTHER" id="PTHR45181">
    <property type="entry name" value="HEAT SHOCK PROTEIN DNAJ WITH TETRATRICOPEPTIDE REPEAT-CONTAINING PROTEIN"/>
    <property type="match status" value="1"/>
</dbReference>
<dbReference type="CDD" id="cd06257">
    <property type="entry name" value="DnaJ"/>
    <property type="match status" value="1"/>
</dbReference>
<dbReference type="Gramene" id="Solyc11g065260.2.1">
    <property type="protein sequence ID" value="Solyc11g065260.2.1"/>
    <property type="gene ID" value="Solyc11g065260.2"/>
</dbReference>
<feature type="region of interest" description="Disordered" evidence="1">
    <location>
        <begin position="204"/>
        <end position="237"/>
    </location>
</feature>
<dbReference type="PROSITE" id="PS50076">
    <property type="entry name" value="DNAJ_2"/>
    <property type="match status" value="1"/>
</dbReference>